<dbReference type="InterPro" id="IPR002347">
    <property type="entry name" value="SDR_fam"/>
</dbReference>
<dbReference type="EMBL" id="JPOX01000059">
    <property type="protein sequence ID" value="KFX41451.1"/>
    <property type="molecule type" value="Genomic_DNA"/>
</dbReference>
<dbReference type="HOGENOM" id="CLU_010194_44_3_1"/>
<dbReference type="PRINTS" id="PR00081">
    <property type="entry name" value="GDHRDH"/>
</dbReference>
<keyword evidence="3" id="KW-0560">Oxidoreductase</keyword>
<dbReference type="AlphaFoldDB" id="A0A093V3Y8"/>
<sequence>MESTTAKGTIVITGANGGLGSAVAKEIVSKPEFAAYHGLYLVREAAHAPALDSVLATNSMHPHEVLSTDLTDLDGVRKAAEAINLQVAEGKIPPIRALVLNAGFQDFGKQTWTKDGFDTTFSVNYLGHWLLTLLLLKSIDKEAGRIVIVGSIFFSPQLSPNDKRNDSSKAFVDDKYNPMIRDKENFEAIAKGQWSSAVEDTTWRSGFRRYGASKLCLTTMMHELQHRMNTDPQLKNVCILGVDPGAMSTGLQRHASWLIRVLIFQIILPLTLLLMSNPPLRPTQKSASDILQAAFDSNEVLGQYPKDLYFNGDEPLETSEESRDAQKRELVWKESVRYTQLKEGETILAAWE</sequence>
<dbReference type="Pfam" id="PF00106">
    <property type="entry name" value="adh_short"/>
    <property type="match status" value="1"/>
</dbReference>
<evidence type="ECO:0000256" key="3">
    <source>
        <dbReference type="ARBA" id="ARBA00023002"/>
    </source>
</evidence>
<evidence type="ECO:0000256" key="2">
    <source>
        <dbReference type="ARBA" id="ARBA00022857"/>
    </source>
</evidence>
<dbReference type="eggNOG" id="KOG1208">
    <property type="taxonomic scope" value="Eukaryota"/>
</dbReference>
<proteinExistence type="inferred from homology"/>
<organism evidence="4">
    <name type="scientific">Talaromyces marneffei PM1</name>
    <dbReference type="NCBI Taxonomy" id="1077442"/>
    <lineage>
        <taxon>Eukaryota</taxon>
        <taxon>Fungi</taxon>
        <taxon>Dikarya</taxon>
        <taxon>Ascomycota</taxon>
        <taxon>Pezizomycotina</taxon>
        <taxon>Eurotiomycetes</taxon>
        <taxon>Eurotiomycetidae</taxon>
        <taxon>Eurotiales</taxon>
        <taxon>Trichocomaceae</taxon>
        <taxon>Talaromyces</taxon>
        <taxon>Talaromyces sect. Talaromyces</taxon>
    </lineage>
</organism>
<comment type="caution">
    <text evidence="4">The sequence shown here is derived from an EMBL/GenBank/DDBJ whole genome shotgun (WGS) entry which is preliminary data.</text>
</comment>
<reference evidence="4" key="1">
    <citation type="journal article" date="2014" name="PLoS Genet.">
        <title>Signature Gene Expression Reveals Novel Clues to the Molecular Mechanisms of Dimorphic Transition in Penicillium marneffei.</title>
        <authorList>
            <person name="Yang E."/>
            <person name="Wang G."/>
            <person name="Cai J."/>
            <person name="Woo P.C."/>
            <person name="Lau S.K."/>
            <person name="Yuen K.-Y."/>
            <person name="Chow W.-N."/>
            <person name="Lin X."/>
        </authorList>
    </citation>
    <scope>NUCLEOTIDE SEQUENCE [LARGE SCALE GENOMIC DNA]</scope>
    <source>
        <strain evidence="4">PM1</strain>
    </source>
</reference>
<protein>
    <submittedName>
        <fullName evidence="4">Protochlorophyllide reductase A, chloroplastic</fullName>
    </submittedName>
</protein>
<keyword evidence="2" id="KW-0521">NADP</keyword>
<dbReference type="SUPFAM" id="SSF51735">
    <property type="entry name" value="NAD(P)-binding Rossmann-fold domains"/>
    <property type="match status" value="1"/>
</dbReference>
<dbReference type="PANTHER" id="PTHR24320:SF152">
    <property type="entry name" value="SHORT-CHAIN DEHYDROGENASE_REDUCTASE FAMILY PROTEIN"/>
    <property type="match status" value="1"/>
</dbReference>
<gene>
    <name evidence="4" type="ORF">GQ26_0590180</name>
</gene>
<dbReference type="PANTHER" id="PTHR24320">
    <property type="entry name" value="RETINOL DEHYDROGENASE"/>
    <property type="match status" value="1"/>
</dbReference>
<dbReference type="Gene3D" id="3.40.50.720">
    <property type="entry name" value="NAD(P)-binding Rossmann-like Domain"/>
    <property type="match status" value="1"/>
</dbReference>
<comment type="similarity">
    <text evidence="1">Belongs to the short-chain dehydrogenases/reductases (SDR) family.</text>
</comment>
<evidence type="ECO:0000256" key="1">
    <source>
        <dbReference type="ARBA" id="ARBA00006484"/>
    </source>
</evidence>
<accession>A0A093V3Y8</accession>
<dbReference type="GO" id="GO:0016491">
    <property type="term" value="F:oxidoreductase activity"/>
    <property type="evidence" value="ECO:0007669"/>
    <property type="project" value="UniProtKB-KW"/>
</dbReference>
<evidence type="ECO:0000313" key="4">
    <source>
        <dbReference type="EMBL" id="KFX41451.1"/>
    </source>
</evidence>
<name>A0A093V3Y8_TALMA</name>
<dbReference type="InterPro" id="IPR036291">
    <property type="entry name" value="NAD(P)-bd_dom_sf"/>
</dbReference>